<evidence type="ECO:0000313" key="5">
    <source>
        <dbReference type="Proteomes" id="UP000746690"/>
    </source>
</evidence>
<keyword evidence="2" id="KW-0812">Transmembrane</keyword>
<proteinExistence type="predicted"/>
<dbReference type="InterPro" id="IPR036280">
    <property type="entry name" value="Multihaem_cyt_sf"/>
</dbReference>
<dbReference type="Proteomes" id="UP000746690">
    <property type="component" value="Unassembled WGS sequence"/>
</dbReference>
<protein>
    <recommendedName>
        <fullName evidence="3">Cytochrome c-552/4 domain-containing protein</fullName>
    </recommendedName>
</protein>
<dbReference type="InterPro" id="IPR051829">
    <property type="entry name" value="Multiheme_Cytochr_ET"/>
</dbReference>
<dbReference type="PANTHER" id="PTHR35038">
    <property type="entry name" value="DISSIMILATORY SULFITE REDUCTASE SIRA"/>
    <property type="match status" value="1"/>
</dbReference>
<evidence type="ECO:0000259" key="3">
    <source>
        <dbReference type="Pfam" id="PF13435"/>
    </source>
</evidence>
<dbReference type="SUPFAM" id="SSF48695">
    <property type="entry name" value="Multiheme cytochromes"/>
    <property type="match status" value="1"/>
</dbReference>
<accession>A0ABX1RZY1</accession>
<evidence type="ECO:0000256" key="1">
    <source>
        <dbReference type="ARBA" id="ARBA00022729"/>
    </source>
</evidence>
<comment type="caution">
    <text evidence="4">The sequence shown here is derived from an EMBL/GenBank/DDBJ whole genome shotgun (WGS) entry which is preliminary data.</text>
</comment>
<sequence length="406" mass="46100">MKKQVQVWIFILLLVMCFLVFKFLLKPSFTDTYSPIEPIAMHSKGNGFVGSKACAACHLDIYKTHIETAHFKSSASANIKTVKGSFKAPENVFDLNDSIGFRMNIKKGALYQDIFLKPNNTPVSSSRFDVVIGSGTKGQSYLKWRDSSLYQLQVSYFTPNNSWVNSPGYPSDKLASDRPIFERCLECHLTYAKSTKRFYKRNSYKKTQMVYGIDCERCHGPALNHVNFHRKNPKDTVAMHIVKHSSLTRQQNLDACALCHSGLRMRGNKSPFSFVVGDTLNQFSTPDYTEEDLDKLDVHGNQYGLLSASECFKKSDVMDCTTCHNPHENQRDNHMSFNKKCQSCHNKKEAHVVCRVPEEVQKTSNNNCIHCHMPLVSSKVMKIETAIDTLKPVQVRTHLIGVYTSQ</sequence>
<dbReference type="RefSeq" id="WP_169673939.1">
    <property type="nucleotide sequence ID" value="NZ_JABBHF010000006.1"/>
</dbReference>
<name>A0ABX1RZY1_9FLAO</name>
<keyword evidence="2" id="KW-1133">Transmembrane helix</keyword>
<dbReference type="Gene3D" id="3.90.10.10">
    <property type="entry name" value="Cytochrome C3"/>
    <property type="match status" value="1"/>
</dbReference>
<dbReference type="PANTHER" id="PTHR35038:SF8">
    <property type="entry name" value="C-TYPE POLYHEME CYTOCHROME OMCC"/>
    <property type="match status" value="1"/>
</dbReference>
<reference evidence="4 5" key="1">
    <citation type="submission" date="2020-04" db="EMBL/GenBank/DDBJ databases">
        <title>A Flavivirga sp. nov.</title>
        <authorList>
            <person name="Sun X."/>
        </authorList>
    </citation>
    <scope>NUCLEOTIDE SEQUENCE [LARGE SCALE GENOMIC DNA]</scope>
    <source>
        <strain evidence="4 5">Y03</strain>
    </source>
</reference>
<keyword evidence="5" id="KW-1185">Reference proteome</keyword>
<dbReference type="Pfam" id="PF13435">
    <property type="entry name" value="Cytochrome_C554"/>
    <property type="match status" value="1"/>
</dbReference>
<dbReference type="InterPro" id="IPR023155">
    <property type="entry name" value="Cyt_c-552/4"/>
</dbReference>
<dbReference type="EMBL" id="JABBHF010000006">
    <property type="protein sequence ID" value="NMH88348.1"/>
    <property type="molecule type" value="Genomic_DNA"/>
</dbReference>
<keyword evidence="1" id="KW-0732">Signal</keyword>
<gene>
    <name evidence="4" type="ORF">HHX25_12585</name>
</gene>
<evidence type="ECO:0000256" key="2">
    <source>
        <dbReference type="SAM" id="Phobius"/>
    </source>
</evidence>
<evidence type="ECO:0000313" key="4">
    <source>
        <dbReference type="EMBL" id="NMH88348.1"/>
    </source>
</evidence>
<feature type="transmembrane region" description="Helical" evidence="2">
    <location>
        <begin position="7"/>
        <end position="25"/>
    </location>
</feature>
<keyword evidence="2" id="KW-0472">Membrane</keyword>
<feature type="domain" description="Cytochrome c-552/4" evidence="3">
    <location>
        <begin position="180"/>
        <end position="220"/>
    </location>
</feature>
<organism evidence="4 5">
    <name type="scientific">Flavivirga algicola</name>
    <dbReference type="NCBI Taxonomy" id="2729136"/>
    <lineage>
        <taxon>Bacteria</taxon>
        <taxon>Pseudomonadati</taxon>
        <taxon>Bacteroidota</taxon>
        <taxon>Flavobacteriia</taxon>
        <taxon>Flavobacteriales</taxon>
        <taxon>Flavobacteriaceae</taxon>
        <taxon>Flavivirga</taxon>
    </lineage>
</organism>
<dbReference type="Gene3D" id="1.10.1130.10">
    <property type="entry name" value="Flavocytochrome C3, Chain A"/>
    <property type="match status" value="1"/>
</dbReference>